<feature type="domain" description="C-type lectin" evidence="2">
    <location>
        <begin position="31"/>
        <end position="146"/>
    </location>
</feature>
<protein>
    <submittedName>
        <fullName evidence="3">Macrophage mannose receptor 1-like</fullName>
    </submittedName>
</protein>
<dbReference type="Proteomes" id="UP000028760">
    <property type="component" value="Unassembled WGS sequence"/>
</dbReference>
<accession>A0A087YLT9</accession>
<dbReference type="KEGG" id="pfor:103139055"/>
<reference evidence="3" key="3">
    <citation type="submission" date="2025-09" db="UniProtKB">
        <authorList>
            <consortium name="Ensembl"/>
        </authorList>
    </citation>
    <scope>IDENTIFICATION</scope>
</reference>
<dbReference type="Ensembl" id="ENSPFOT00000019014.2">
    <property type="protein sequence ID" value="ENSPFOP00000018992.2"/>
    <property type="gene ID" value="ENSPFOG00000018886.2"/>
</dbReference>
<dbReference type="SUPFAM" id="SSF56436">
    <property type="entry name" value="C-type lectin-like"/>
    <property type="match status" value="2"/>
</dbReference>
<dbReference type="Gene3D" id="3.10.100.10">
    <property type="entry name" value="Mannose-Binding Protein A, subunit A"/>
    <property type="match status" value="2"/>
</dbReference>
<dbReference type="SMART" id="SM00034">
    <property type="entry name" value="CLECT"/>
    <property type="match status" value="2"/>
</dbReference>
<dbReference type="Pfam" id="PF00059">
    <property type="entry name" value="Lectin_C"/>
    <property type="match status" value="2"/>
</dbReference>
<evidence type="ECO:0000256" key="1">
    <source>
        <dbReference type="SAM" id="SignalP"/>
    </source>
</evidence>
<proteinExistence type="predicted"/>
<dbReference type="GeneID" id="103139055"/>
<dbReference type="STRING" id="48698.ENSPFOP00000018992"/>
<name>A0A087YLT9_POEFO</name>
<dbReference type="eggNOG" id="KOG4297">
    <property type="taxonomic scope" value="Eukaryota"/>
</dbReference>
<dbReference type="AlphaFoldDB" id="A0A087YLT9"/>
<dbReference type="InterPro" id="IPR001304">
    <property type="entry name" value="C-type_lectin-like"/>
</dbReference>
<evidence type="ECO:0000259" key="2">
    <source>
        <dbReference type="PROSITE" id="PS50041"/>
    </source>
</evidence>
<reference evidence="3" key="2">
    <citation type="submission" date="2025-08" db="UniProtKB">
        <authorList>
            <consortium name="Ensembl"/>
        </authorList>
    </citation>
    <scope>IDENTIFICATION</scope>
</reference>
<keyword evidence="4" id="KW-1185">Reference proteome</keyword>
<dbReference type="EMBL" id="AYCK01000086">
    <property type="status" value="NOT_ANNOTATED_CDS"/>
    <property type="molecule type" value="Genomic_DNA"/>
</dbReference>
<dbReference type="InterPro" id="IPR016186">
    <property type="entry name" value="C-type_lectin-like/link_sf"/>
</dbReference>
<evidence type="ECO:0000313" key="4">
    <source>
        <dbReference type="Proteomes" id="UP000028760"/>
    </source>
</evidence>
<dbReference type="InterPro" id="IPR016187">
    <property type="entry name" value="CTDL_fold"/>
</dbReference>
<dbReference type="OrthoDB" id="8935730at2759"/>
<dbReference type="RefSeq" id="XP_007553621.1">
    <property type="nucleotide sequence ID" value="XM_007553559.2"/>
</dbReference>
<organism evidence="3 4">
    <name type="scientific">Poecilia formosa</name>
    <name type="common">Amazon molly</name>
    <name type="synonym">Limia formosa</name>
    <dbReference type="NCBI Taxonomy" id="48698"/>
    <lineage>
        <taxon>Eukaryota</taxon>
        <taxon>Metazoa</taxon>
        <taxon>Chordata</taxon>
        <taxon>Craniata</taxon>
        <taxon>Vertebrata</taxon>
        <taxon>Euteleostomi</taxon>
        <taxon>Actinopterygii</taxon>
        <taxon>Neopterygii</taxon>
        <taxon>Teleostei</taxon>
        <taxon>Neoteleostei</taxon>
        <taxon>Acanthomorphata</taxon>
        <taxon>Ovalentaria</taxon>
        <taxon>Atherinomorphae</taxon>
        <taxon>Cyprinodontiformes</taxon>
        <taxon>Poeciliidae</taxon>
        <taxon>Poeciliinae</taxon>
        <taxon>Poecilia</taxon>
    </lineage>
</organism>
<dbReference type="GeneTree" id="ENSGT00940000163460"/>
<sequence length="278" mass="32276">MGRKGCCSALVLLLLFNVVAWIEAEVQKTIYFPSQKLTWDKARWYCQKYYIDMVTWDTVDPNLLTTWLIEEGFTNVWIGLHQDPEESLVWRWIDVKTGEGLTGDDVSGSRNWVLGQAVGGSCGSYSTITKKWKNTLCILEMSFICYADNLVVVTENKTWEEALDHCREMTNSSFKYDLLSITNSSDYSYVSDRLYGATTDEIWIGLRFLGGEWWWSDGETLDHQEMLPYCPSQWEHCGTVSKYNITSWTSRDCSERRNFICFYEEVVNQEEKRDSKSG</sequence>
<dbReference type="OMA" id="WIGLHQD"/>
<dbReference type="PANTHER" id="PTHR45784:SF8">
    <property type="entry name" value="C-TYPE MANNOSE RECEPTOR 2-RELATED"/>
    <property type="match status" value="1"/>
</dbReference>
<evidence type="ECO:0000313" key="3">
    <source>
        <dbReference type="Ensembl" id="ENSPFOP00000018992.2"/>
    </source>
</evidence>
<feature type="signal peptide" evidence="1">
    <location>
        <begin position="1"/>
        <end position="24"/>
    </location>
</feature>
<reference evidence="4" key="1">
    <citation type="submission" date="2013-10" db="EMBL/GenBank/DDBJ databases">
        <authorList>
            <person name="Schartl M."/>
            <person name="Warren W."/>
        </authorList>
    </citation>
    <scope>NUCLEOTIDE SEQUENCE [LARGE SCALE GENOMIC DNA]</scope>
    <source>
        <strain evidence="4">female</strain>
    </source>
</reference>
<dbReference type="CDD" id="cd00037">
    <property type="entry name" value="CLECT"/>
    <property type="match status" value="1"/>
</dbReference>
<feature type="domain" description="C-type lectin" evidence="2">
    <location>
        <begin position="141"/>
        <end position="262"/>
    </location>
</feature>
<feature type="chain" id="PRO_5001834700" evidence="1">
    <location>
        <begin position="25"/>
        <end position="278"/>
    </location>
</feature>
<dbReference type="PANTHER" id="PTHR45784">
    <property type="entry name" value="C-TYPE LECTIN DOMAIN FAMILY 20 MEMBER A-RELATED"/>
    <property type="match status" value="1"/>
</dbReference>
<dbReference type="PROSITE" id="PS50041">
    <property type="entry name" value="C_TYPE_LECTIN_2"/>
    <property type="match status" value="2"/>
</dbReference>
<keyword evidence="1" id="KW-0732">Signal</keyword>